<keyword evidence="1" id="KW-1133">Transmembrane helix</keyword>
<dbReference type="InterPro" id="IPR045620">
    <property type="entry name" value="DUF6442"/>
</dbReference>
<dbReference type="EMBL" id="FOTG01000009">
    <property type="protein sequence ID" value="SFL37348.1"/>
    <property type="molecule type" value="Genomic_DNA"/>
</dbReference>
<dbReference type="Pfam" id="PF20040">
    <property type="entry name" value="DUF6442"/>
    <property type="match status" value="1"/>
</dbReference>
<organism evidence="2 4">
    <name type="scientific">Streptococcus equinus JB1</name>
    <dbReference type="NCBI Taxonomy" id="1294274"/>
    <lineage>
        <taxon>Bacteria</taxon>
        <taxon>Bacillati</taxon>
        <taxon>Bacillota</taxon>
        <taxon>Bacilli</taxon>
        <taxon>Lactobacillales</taxon>
        <taxon>Streptococcaceae</taxon>
        <taxon>Streptococcus</taxon>
    </lineage>
</organism>
<evidence type="ECO:0000313" key="2">
    <source>
        <dbReference type="EMBL" id="KFN87109.1"/>
    </source>
</evidence>
<evidence type="ECO:0000313" key="3">
    <source>
        <dbReference type="EMBL" id="SFL37348.1"/>
    </source>
</evidence>
<name>A0A091BQW5_STREI</name>
<evidence type="ECO:0000313" key="5">
    <source>
        <dbReference type="Proteomes" id="UP000182793"/>
    </source>
</evidence>
<reference evidence="3 5" key="2">
    <citation type="submission" date="2016-10" db="EMBL/GenBank/DDBJ databases">
        <authorList>
            <person name="Varghese N."/>
            <person name="Submissions S."/>
        </authorList>
    </citation>
    <scope>NUCLEOTIDE SEQUENCE [LARGE SCALE GENOMIC DNA]</scope>
    <source>
        <strain evidence="3 5">JB1</strain>
    </source>
</reference>
<reference evidence="2 4" key="1">
    <citation type="journal article" date="2014" name="Genome Announc.">
        <title>Draft Genome Sequences of Streptococcus bovis Strains ATCC 33317 and JB1.</title>
        <authorList>
            <person name="Benahmed F.H."/>
            <person name="Gopinath G.R."/>
            <person name="Harbottle H."/>
            <person name="Cotta M.A."/>
            <person name="Luo Y."/>
            <person name="Henderson C."/>
            <person name="Teri P."/>
            <person name="Soppet D."/>
            <person name="Rasmussen M."/>
            <person name="Whitehead T.R."/>
            <person name="Davidson M."/>
        </authorList>
    </citation>
    <scope>NUCLEOTIDE SEQUENCE [LARGE SCALE GENOMIC DNA]</scope>
    <source>
        <strain evidence="2 4">JB1</strain>
    </source>
</reference>
<feature type="transmembrane region" description="Helical" evidence="1">
    <location>
        <begin position="28"/>
        <end position="44"/>
    </location>
</feature>
<dbReference type="Proteomes" id="UP000029382">
    <property type="component" value="Unassembled WGS sequence"/>
</dbReference>
<keyword evidence="1" id="KW-0472">Membrane</keyword>
<dbReference type="RefSeq" id="WP_039697330.1">
    <property type="nucleotide sequence ID" value="NZ_AUZH01000028.1"/>
</dbReference>
<feature type="transmembrane region" description="Helical" evidence="1">
    <location>
        <begin position="80"/>
        <end position="99"/>
    </location>
</feature>
<accession>A0A091BQW5</accession>
<dbReference type="AlphaFoldDB" id="A0A091BQW5"/>
<evidence type="ECO:0000313" key="4">
    <source>
        <dbReference type="Proteomes" id="UP000029382"/>
    </source>
</evidence>
<protein>
    <submittedName>
        <fullName evidence="2">Uncharacterized protein</fullName>
    </submittedName>
</protein>
<gene>
    <name evidence="2" type="ORF">H702_08870</name>
    <name evidence="3" type="ORF">SAMN02910290_01551</name>
</gene>
<evidence type="ECO:0000256" key="1">
    <source>
        <dbReference type="SAM" id="Phobius"/>
    </source>
</evidence>
<keyword evidence="1" id="KW-0812">Transmembrane</keyword>
<keyword evidence="5" id="KW-1185">Reference proteome</keyword>
<proteinExistence type="predicted"/>
<sequence length="101" mass="11554">MNKEHILKMAQSEKRDVMELHIKDKSMMWSYLVMVIVAALFSFIKDLHGVPITDLTATVCASVGTTLAYRYAKLKDKQDLFIAIIMFIIALISTIYFVMGY</sequence>
<dbReference type="EMBL" id="AUZH01000028">
    <property type="protein sequence ID" value="KFN87109.1"/>
    <property type="molecule type" value="Genomic_DNA"/>
</dbReference>
<dbReference type="Proteomes" id="UP000182793">
    <property type="component" value="Unassembled WGS sequence"/>
</dbReference>
<comment type="caution">
    <text evidence="2">The sequence shown here is derived from an EMBL/GenBank/DDBJ whole genome shotgun (WGS) entry which is preliminary data.</text>
</comment>